<sequence length="960" mass="108846">MITLAGKKLQTKERVGHICGLVPFVGVYTALIPRQTLVPGVLGIAGTVGSSASIHKQVLRHPMNNTNTIGSVKCADTKVSDKRVYYTFARTLPPSSKVSKSVVALLRAFSWDKFVIVASRRPAWGGQVKDAIKKCYWEWSGVIFVQELAILYGLNITAVYQLSELDYVHTSHFIQEVEKIVTETYHRTRVYVFVGEHFTLVDLVACLQQRKLLDNGDYIIISVDDEIYDPKRRLSIVFREYLDPHLRNSTKSNNIIGFRSVPVDAAHLYDAVMIYARALTEVFENGDDPRDGSAILKRIRNRSYHSVQGYDVYIDNNGDAEGNYTVVALLEDTSDDGTVATWSMQPEFRYLNAQRPFQWVGGHQPRAEPLCGFLGERCVYRTDWRITAPLCILLALAAVAAVFSLRHYRYEQRLACLLWKIDIKEIQVCRHSVFQAPGFNLDQSDLGSKRAYIKIGLYRGNIVAIKKVYKRHIDITRNIRKELNQIREVRHENLISFIGACVDYDNICVLIAYCARGSLEDVLGNNDLHLDTMFVSSLVADILKGMIYLHDSEIISHGNLRSSNCLVDSRWVLQITDFGLHEFKVGQEEPNSKAKENKRLLWRAPELLRHPAAPARGTQKADVYSFAIVLYEIVGRAGPWGTQGLSESEIVSRVRCPPDGQLFRPPIDHLDLPDFVEKCMRCCWDEEPEQRPDIRYIRILLKEMHTGLKANIFDNMLAIMEKYAYNLESIVQERTNQLTEEKKKTEALLHRMLPKTVAESLKRGEPVEAESFDSVSIYFSDIVGFTELSAVSTPMQVVELLNDLYTCCDSIISHYDVYKVETIGDAYMVVSGLPVRNGDRHAEEVASMALHLLDTINTIHIRHHPTEKLMLRIGVHSGQCVAGVVGLKMPRYCLFGDTVNTASRMESSGEALKIHMSETTKQLLDRLGGYLYDERGLTFIKVSLRLGDILDKGDIWRELI</sequence>
<dbReference type="GO" id="GO:0005524">
    <property type="term" value="F:ATP binding"/>
    <property type="evidence" value="ECO:0007669"/>
    <property type="project" value="InterPro"/>
</dbReference>
<evidence type="ECO:0000256" key="2">
    <source>
        <dbReference type="ARBA" id="ARBA00004251"/>
    </source>
</evidence>
<dbReference type="SUPFAM" id="SSF53822">
    <property type="entry name" value="Periplasmic binding protein-like I"/>
    <property type="match status" value="1"/>
</dbReference>
<keyword evidence="5" id="KW-0732">Signal</keyword>
<dbReference type="Gene3D" id="6.10.250.780">
    <property type="match status" value="1"/>
</dbReference>
<keyword evidence="13 15" id="KW-0141">cGMP biosynthesis</keyword>
<dbReference type="PROSITE" id="PS50125">
    <property type="entry name" value="GUANYLATE_CYCLASE_2"/>
    <property type="match status" value="1"/>
</dbReference>
<dbReference type="InterPro" id="IPR001245">
    <property type="entry name" value="Ser-Thr/Tyr_kinase_cat_dom"/>
</dbReference>
<dbReference type="Gene3D" id="3.30.70.1230">
    <property type="entry name" value="Nucleotide cyclase"/>
    <property type="match status" value="1"/>
</dbReference>
<dbReference type="InterPro" id="IPR050401">
    <property type="entry name" value="Cyclic_nucleotide_synthase"/>
</dbReference>
<keyword evidence="11" id="KW-0325">Glycoprotein</keyword>
<dbReference type="CDD" id="cd07302">
    <property type="entry name" value="CHD"/>
    <property type="match status" value="1"/>
</dbReference>
<dbReference type="FunFam" id="3.30.70.1230:FF:000004">
    <property type="entry name" value="Guanylate cyclase"/>
    <property type="match status" value="1"/>
</dbReference>
<evidence type="ECO:0000256" key="7">
    <source>
        <dbReference type="ARBA" id="ARBA00022989"/>
    </source>
</evidence>
<dbReference type="PROSITE" id="PS50011">
    <property type="entry name" value="PROTEIN_KINASE_DOM"/>
    <property type="match status" value="1"/>
</dbReference>
<evidence type="ECO:0000256" key="14">
    <source>
        <dbReference type="RuleBase" id="RU000405"/>
    </source>
</evidence>
<evidence type="ECO:0000256" key="5">
    <source>
        <dbReference type="ARBA" id="ARBA00022729"/>
    </source>
</evidence>
<proteinExistence type="inferred from homology"/>
<evidence type="ECO:0000259" key="16">
    <source>
        <dbReference type="PROSITE" id="PS50011"/>
    </source>
</evidence>
<evidence type="ECO:0000256" key="6">
    <source>
        <dbReference type="ARBA" id="ARBA00022741"/>
    </source>
</evidence>
<dbReference type="GO" id="GO:0005886">
    <property type="term" value="C:plasma membrane"/>
    <property type="evidence" value="ECO:0007669"/>
    <property type="project" value="UniProtKB-SubCell"/>
</dbReference>
<dbReference type="SUPFAM" id="SSF55073">
    <property type="entry name" value="Nucleotide cyclase"/>
    <property type="match status" value="1"/>
</dbReference>
<keyword evidence="12 14" id="KW-0456">Lyase</keyword>
<keyword evidence="9" id="KW-0472">Membrane</keyword>
<comment type="subcellular location">
    <subcellularLocation>
        <location evidence="2">Cell membrane</location>
        <topology evidence="2">Single-pass type I membrane protein</topology>
    </subcellularLocation>
</comment>
<dbReference type="InterPro" id="IPR000719">
    <property type="entry name" value="Prot_kinase_dom"/>
</dbReference>
<dbReference type="InterPro" id="IPR001828">
    <property type="entry name" value="ANF_lig-bd_rcpt"/>
</dbReference>
<keyword evidence="4" id="KW-0812">Transmembrane</keyword>
<dbReference type="PANTHER" id="PTHR11920">
    <property type="entry name" value="GUANYLYL CYCLASE"/>
    <property type="match status" value="1"/>
</dbReference>
<evidence type="ECO:0000256" key="11">
    <source>
        <dbReference type="ARBA" id="ARBA00023180"/>
    </source>
</evidence>
<dbReference type="GO" id="GO:0001653">
    <property type="term" value="F:peptide receptor activity"/>
    <property type="evidence" value="ECO:0007669"/>
    <property type="project" value="TreeGrafter"/>
</dbReference>
<evidence type="ECO:0000256" key="3">
    <source>
        <dbReference type="ARBA" id="ARBA00012202"/>
    </source>
</evidence>
<protein>
    <recommendedName>
        <fullName evidence="3 15">Guanylate cyclase</fullName>
        <ecNumber evidence="3 15">4.6.1.2</ecNumber>
    </recommendedName>
</protein>
<dbReference type="SUPFAM" id="SSF56112">
    <property type="entry name" value="Protein kinase-like (PK-like)"/>
    <property type="match status" value="1"/>
</dbReference>
<comment type="catalytic activity">
    <reaction evidence="1 15">
        <text>GTP = 3',5'-cyclic GMP + diphosphate</text>
        <dbReference type="Rhea" id="RHEA:13665"/>
        <dbReference type="ChEBI" id="CHEBI:33019"/>
        <dbReference type="ChEBI" id="CHEBI:37565"/>
        <dbReference type="ChEBI" id="CHEBI:57746"/>
        <dbReference type="EC" id="4.6.1.2"/>
    </reaction>
</comment>
<dbReference type="GO" id="GO:0035556">
    <property type="term" value="P:intracellular signal transduction"/>
    <property type="evidence" value="ECO:0007669"/>
    <property type="project" value="InterPro"/>
</dbReference>
<organism evidence="18">
    <name type="scientific">Timema genevievae</name>
    <name type="common">Walking stick</name>
    <dbReference type="NCBI Taxonomy" id="629358"/>
    <lineage>
        <taxon>Eukaryota</taxon>
        <taxon>Metazoa</taxon>
        <taxon>Ecdysozoa</taxon>
        <taxon>Arthropoda</taxon>
        <taxon>Hexapoda</taxon>
        <taxon>Insecta</taxon>
        <taxon>Pterygota</taxon>
        <taxon>Neoptera</taxon>
        <taxon>Polyneoptera</taxon>
        <taxon>Phasmatodea</taxon>
        <taxon>Timematodea</taxon>
        <taxon>Timematoidea</taxon>
        <taxon>Timematidae</taxon>
        <taxon>Timema</taxon>
    </lineage>
</organism>
<dbReference type="FunFam" id="1.10.510.10:FF:000420">
    <property type="entry name" value="Guanylate cyclase"/>
    <property type="match status" value="1"/>
</dbReference>
<accession>A0A7R9JX87</accession>
<feature type="domain" description="Protein kinase" evidence="16">
    <location>
        <begin position="435"/>
        <end position="708"/>
    </location>
</feature>
<dbReference type="InterPro" id="IPR001054">
    <property type="entry name" value="A/G_cyclase"/>
</dbReference>
<gene>
    <name evidence="18" type="ORF">TGEB3V08_LOCUS4072</name>
</gene>
<evidence type="ECO:0000313" key="18">
    <source>
        <dbReference type="EMBL" id="CAD7590233.1"/>
    </source>
</evidence>
<dbReference type="AlphaFoldDB" id="A0A7R9JX87"/>
<evidence type="ECO:0000256" key="12">
    <source>
        <dbReference type="ARBA" id="ARBA00023239"/>
    </source>
</evidence>
<dbReference type="GO" id="GO:0004016">
    <property type="term" value="F:adenylate cyclase activity"/>
    <property type="evidence" value="ECO:0007669"/>
    <property type="project" value="TreeGrafter"/>
</dbReference>
<dbReference type="InterPro" id="IPR029787">
    <property type="entry name" value="Nucleotide_cyclase"/>
</dbReference>
<dbReference type="InterPro" id="IPR011645">
    <property type="entry name" value="HNOB_dom_associated"/>
</dbReference>
<dbReference type="GO" id="GO:0004383">
    <property type="term" value="F:guanylate cyclase activity"/>
    <property type="evidence" value="ECO:0007669"/>
    <property type="project" value="UniProtKB-EC"/>
</dbReference>
<dbReference type="InterPro" id="IPR018297">
    <property type="entry name" value="A/G_cyclase_CS"/>
</dbReference>
<dbReference type="GO" id="GO:0005525">
    <property type="term" value="F:GTP binding"/>
    <property type="evidence" value="ECO:0007669"/>
    <property type="project" value="UniProtKB-KW"/>
</dbReference>
<dbReference type="Gene3D" id="3.40.50.2300">
    <property type="match status" value="1"/>
</dbReference>
<dbReference type="InterPro" id="IPR028082">
    <property type="entry name" value="Peripla_BP_I"/>
</dbReference>
<evidence type="ECO:0000256" key="9">
    <source>
        <dbReference type="ARBA" id="ARBA00023136"/>
    </source>
</evidence>
<feature type="domain" description="Guanylate cyclase" evidence="17">
    <location>
        <begin position="776"/>
        <end position="906"/>
    </location>
</feature>
<dbReference type="EMBL" id="OE840378">
    <property type="protein sequence ID" value="CAD7590233.1"/>
    <property type="molecule type" value="Genomic_DNA"/>
</dbReference>
<keyword evidence="10" id="KW-0675">Receptor</keyword>
<comment type="similarity">
    <text evidence="14">Belongs to the adenylyl cyclase class-4/guanylyl cyclase family.</text>
</comment>
<dbReference type="Pfam" id="PF07714">
    <property type="entry name" value="PK_Tyr_Ser-Thr"/>
    <property type="match status" value="1"/>
</dbReference>
<dbReference type="InterPro" id="IPR011009">
    <property type="entry name" value="Kinase-like_dom_sf"/>
</dbReference>
<dbReference type="SMART" id="SM00044">
    <property type="entry name" value="CYCc"/>
    <property type="match status" value="1"/>
</dbReference>
<evidence type="ECO:0000256" key="8">
    <source>
        <dbReference type="ARBA" id="ARBA00023134"/>
    </source>
</evidence>
<evidence type="ECO:0000256" key="15">
    <source>
        <dbReference type="RuleBase" id="RU003431"/>
    </source>
</evidence>
<keyword evidence="6" id="KW-0547">Nucleotide-binding</keyword>
<reference evidence="18" key="1">
    <citation type="submission" date="2020-11" db="EMBL/GenBank/DDBJ databases">
        <authorList>
            <person name="Tran Van P."/>
        </authorList>
    </citation>
    <scope>NUCLEOTIDE SEQUENCE</scope>
</reference>
<dbReference type="Gene3D" id="1.10.510.10">
    <property type="entry name" value="Transferase(Phosphotransferase) domain 1"/>
    <property type="match status" value="1"/>
</dbReference>
<dbReference type="GO" id="GO:0004672">
    <property type="term" value="F:protein kinase activity"/>
    <property type="evidence" value="ECO:0007669"/>
    <property type="project" value="InterPro"/>
</dbReference>
<dbReference type="EC" id="4.6.1.2" evidence="3 15"/>
<dbReference type="Pfam" id="PF07701">
    <property type="entry name" value="HNOBA"/>
    <property type="match status" value="1"/>
</dbReference>
<evidence type="ECO:0000259" key="17">
    <source>
        <dbReference type="PROSITE" id="PS50125"/>
    </source>
</evidence>
<dbReference type="Pfam" id="PF00211">
    <property type="entry name" value="Guanylate_cyc"/>
    <property type="match status" value="1"/>
</dbReference>
<evidence type="ECO:0000256" key="4">
    <source>
        <dbReference type="ARBA" id="ARBA00022692"/>
    </source>
</evidence>
<dbReference type="PANTHER" id="PTHR11920:SF501">
    <property type="entry name" value="GUANYLATE CYCLASE 32E"/>
    <property type="match status" value="1"/>
</dbReference>
<dbReference type="CDD" id="cd14042">
    <property type="entry name" value="PK_GC-A_B"/>
    <property type="match status" value="1"/>
</dbReference>
<dbReference type="Pfam" id="PF01094">
    <property type="entry name" value="ANF_receptor"/>
    <property type="match status" value="1"/>
</dbReference>
<keyword evidence="7" id="KW-1133">Transmembrane helix</keyword>
<keyword evidence="8" id="KW-0342">GTP-binding</keyword>
<name>A0A7R9JX87_TIMGE</name>
<dbReference type="GO" id="GO:0007168">
    <property type="term" value="P:receptor guanylyl cyclase signaling pathway"/>
    <property type="evidence" value="ECO:0007669"/>
    <property type="project" value="TreeGrafter"/>
</dbReference>
<evidence type="ECO:0000256" key="13">
    <source>
        <dbReference type="ARBA" id="ARBA00023293"/>
    </source>
</evidence>
<evidence type="ECO:0000256" key="10">
    <source>
        <dbReference type="ARBA" id="ARBA00023170"/>
    </source>
</evidence>
<dbReference type="PROSITE" id="PS00452">
    <property type="entry name" value="GUANYLATE_CYCLASE_1"/>
    <property type="match status" value="1"/>
</dbReference>
<evidence type="ECO:0000256" key="1">
    <source>
        <dbReference type="ARBA" id="ARBA00001436"/>
    </source>
</evidence>